<organism evidence="1">
    <name type="scientific">Haptolina ericina</name>
    <dbReference type="NCBI Taxonomy" id="156174"/>
    <lineage>
        <taxon>Eukaryota</taxon>
        <taxon>Haptista</taxon>
        <taxon>Haptophyta</taxon>
        <taxon>Prymnesiophyceae</taxon>
        <taxon>Prymnesiales</taxon>
        <taxon>Prymnesiaceae</taxon>
        <taxon>Haptolina</taxon>
    </lineage>
</organism>
<reference evidence="1" key="1">
    <citation type="submission" date="2021-01" db="EMBL/GenBank/DDBJ databases">
        <authorList>
            <person name="Corre E."/>
            <person name="Pelletier E."/>
            <person name="Niang G."/>
            <person name="Scheremetjew M."/>
            <person name="Finn R."/>
            <person name="Kale V."/>
            <person name="Holt S."/>
            <person name="Cochrane G."/>
            <person name="Meng A."/>
            <person name="Brown T."/>
            <person name="Cohen L."/>
        </authorList>
    </citation>
    <scope>NUCLEOTIDE SEQUENCE</scope>
    <source>
        <strain evidence="1">CCMP281</strain>
    </source>
</reference>
<dbReference type="InterPro" id="IPR013761">
    <property type="entry name" value="SAM/pointed_sf"/>
</dbReference>
<evidence type="ECO:0000313" key="1">
    <source>
        <dbReference type="EMBL" id="CAE0108511.1"/>
    </source>
</evidence>
<dbReference type="EMBL" id="HBHX01016384">
    <property type="protein sequence ID" value="CAE0108511.1"/>
    <property type="molecule type" value="Transcribed_RNA"/>
</dbReference>
<sequence>MLAAVAPGAESVIHTFNTLDHVTLMAPHLSNHTCEVNVPMNLGHQRSYDGVPVHEWTAAQVLEWLGSADGGRFAYVEVPPGTDGSTLLRMNARRLTELVEEGGRAGRGTQQLQADVAWTLRSTAKVGRALFDALRDAQRDAPIR</sequence>
<accession>A0A7S3EUG8</accession>
<dbReference type="Gene3D" id="1.10.150.50">
    <property type="entry name" value="Transcription Factor, Ets-1"/>
    <property type="match status" value="1"/>
</dbReference>
<protein>
    <submittedName>
        <fullName evidence="1">Uncharacterized protein</fullName>
    </submittedName>
</protein>
<dbReference type="SUPFAM" id="SSF47769">
    <property type="entry name" value="SAM/Pointed domain"/>
    <property type="match status" value="1"/>
</dbReference>
<proteinExistence type="predicted"/>
<gene>
    <name evidence="1" type="ORF">HERI1096_LOCUS9171</name>
</gene>
<name>A0A7S3EUG8_9EUKA</name>
<dbReference type="AlphaFoldDB" id="A0A7S3EUG8"/>